<dbReference type="Proteomes" id="UP000013785">
    <property type="component" value="Unassembled WGS sequence"/>
</dbReference>
<comment type="caution">
    <text evidence="3">The sequence shown here is derived from an EMBL/GenBank/DDBJ whole genome shotgun (WGS) entry which is preliminary data.</text>
</comment>
<dbReference type="PANTHER" id="PTHR46558:SF11">
    <property type="entry name" value="HTH-TYPE TRANSCRIPTIONAL REGULATOR XRE"/>
    <property type="match status" value="1"/>
</dbReference>
<proteinExistence type="predicted"/>
<keyword evidence="1" id="KW-0238">DNA-binding</keyword>
<dbReference type="HOGENOM" id="CLU_126449_0_0_9"/>
<dbReference type="STRING" id="154621.RV11_GL002231"/>
<dbReference type="SUPFAM" id="SSF47413">
    <property type="entry name" value="lambda repressor-like DNA-binding domains"/>
    <property type="match status" value="1"/>
</dbReference>
<dbReference type="RefSeq" id="WP_010768464.1">
    <property type="nucleotide sequence ID" value="NZ_ASWE01000002.1"/>
</dbReference>
<sequence length="180" mass="20614">MFGKKLQQLRKEKGVSQEELSEILDVSRQSISKYENETAQPSFEKLLLLSKYFKVSVDELLGNVELKQQEKLLPVTGTGNNKILIISQIDNKASSFYKFILSPVFGRKEYHPEILLMGVDGHSFWGDSAVTLGWYATKEDAEKELADILKAMSTNEATYELKYYVKVKKKGFLDFEIDEK</sequence>
<protein>
    <recommendedName>
        <fullName evidence="2">HTH cro/C1-type domain-containing protein</fullName>
    </recommendedName>
</protein>
<dbReference type="InterPro" id="IPR001387">
    <property type="entry name" value="Cro/C1-type_HTH"/>
</dbReference>
<evidence type="ECO:0000259" key="2">
    <source>
        <dbReference type="PROSITE" id="PS50943"/>
    </source>
</evidence>
<gene>
    <name evidence="3" type="ORF">UC3_01801</name>
</gene>
<dbReference type="EMBL" id="AJAT01000015">
    <property type="protein sequence ID" value="EOL43820.1"/>
    <property type="molecule type" value="Genomic_DNA"/>
</dbReference>
<dbReference type="PATRIC" id="fig|1158610.3.peg.1794"/>
<organism evidence="3 4">
    <name type="scientific">Enterococcus phoeniculicola ATCC BAA-412</name>
    <dbReference type="NCBI Taxonomy" id="1158610"/>
    <lineage>
        <taxon>Bacteria</taxon>
        <taxon>Bacillati</taxon>
        <taxon>Bacillota</taxon>
        <taxon>Bacilli</taxon>
        <taxon>Lactobacillales</taxon>
        <taxon>Enterococcaceae</taxon>
        <taxon>Enterococcus</taxon>
    </lineage>
</organism>
<feature type="domain" description="HTH cro/C1-type" evidence="2">
    <location>
        <begin position="6"/>
        <end position="60"/>
    </location>
</feature>
<dbReference type="SMART" id="SM00530">
    <property type="entry name" value="HTH_XRE"/>
    <property type="match status" value="1"/>
</dbReference>
<dbReference type="AlphaFoldDB" id="R3WPR1"/>
<evidence type="ECO:0000313" key="4">
    <source>
        <dbReference type="Proteomes" id="UP000013785"/>
    </source>
</evidence>
<dbReference type="Gene3D" id="1.10.260.40">
    <property type="entry name" value="lambda repressor-like DNA-binding domains"/>
    <property type="match status" value="1"/>
</dbReference>
<dbReference type="OrthoDB" id="5190137at2"/>
<dbReference type="eggNOG" id="COG1476">
    <property type="taxonomic scope" value="Bacteria"/>
</dbReference>
<dbReference type="PROSITE" id="PS50943">
    <property type="entry name" value="HTH_CROC1"/>
    <property type="match status" value="1"/>
</dbReference>
<dbReference type="PANTHER" id="PTHR46558">
    <property type="entry name" value="TRACRIPTIONAL REGULATORY PROTEIN-RELATED-RELATED"/>
    <property type="match status" value="1"/>
</dbReference>
<dbReference type="CDD" id="cd00093">
    <property type="entry name" value="HTH_XRE"/>
    <property type="match status" value="1"/>
</dbReference>
<dbReference type="Pfam" id="PF01381">
    <property type="entry name" value="HTH_3"/>
    <property type="match status" value="1"/>
</dbReference>
<keyword evidence="4" id="KW-1185">Reference proteome</keyword>
<reference evidence="3 4" key="1">
    <citation type="submission" date="2013-02" db="EMBL/GenBank/DDBJ databases">
        <title>The Genome Sequence of Enterococcus phoeniculicola BAA-412.</title>
        <authorList>
            <consortium name="The Broad Institute Genome Sequencing Platform"/>
            <consortium name="The Broad Institute Genome Sequencing Center for Infectious Disease"/>
            <person name="Earl A.M."/>
            <person name="Gilmore M.S."/>
            <person name="Lebreton F."/>
            <person name="Walker B."/>
            <person name="Young S.K."/>
            <person name="Zeng Q."/>
            <person name="Gargeya S."/>
            <person name="Fitzgerald M."/>
            <person name="Haas B."/>
            <person name="Abouelleil A."/>
            <person name="Alvarado L."/>
            <person name="Arachchi H.M."/>
            <person name="Berlin A.M."/>
            <person name="Chapman S.B."/>
            <person name="Dewar J."/>
            <person name="Goldberg J."/>
            <person name="Griggs A."/>
            <person name="Gujja S."/>
            <person name="Hansen M."/>
            <person name="Howarth C."/>
            <person name="Imamovic A."/>
            <person name="Larimer J."/>
            <person name="McCowan C."/>
            <person name="Murphy C."/>
            <person name="Neiman D."/>
            <person name="Pearson M."/>
            <person name="Priest M."/>
            <person name="Roberts A."/>
            <person name="Saif S."/>
            <person name="Shea T."/>
            <person name="Sisk P."/>
            <person name="Sykes S."/>
            <person name="Wortman J."/>
            <person name="Nusbaum C."/>
            <person name="Birren B."/>
        </authorList>
    </citation>
    <scope>NUCLEOTIDE SEQUENCE [LARGE SCALE GENOMIC DNA]</scope>
    <source>
        <strain evidence="3 4">ATCC BAA-412</strain>
    </source>
</reference>
<accession>R3WPR1</accession>
<dbReference type="InterPro" id="IPR010982">
    <property type="entry name" value="Lambda_DNA-bd_dom_sf"/>
</dbReference>
<evidence type="ECO:0000313" key="3">
    <source>
        <dbReference type="EMBL" id="EOL43820.1"/>
    </source>
</evidence>
<dbReference type="GO" id="GO:0003677">
    <property type="term" value="F:DNA binding"/>
    <property type="evidence" value="ECO:0007669"/>
    <property type="project" value="UniProtKB-KW"/>
</dbReference>
<name>R3WPR1_9ENTE</name>
<evidence type="ECO:0000256" key="1">
    <source>
        <dbReference type="ARBA" id="ARBA00023125"/>
    </source>
</evidence>